<proteinExistence type="predicted"/>
<keyword evidence="2" id="KW-1185">Reference proteome</keyword>
<name>A0A0L0SNM9_ALLM3</name>
<gene>
    <name evidence="1" type="ORF">AMAG_19108</name>
</gene>
<protein>
    <submittedName>
        <fullName evidence="1">Uncharacterized protein</fullName>
    </submittedName>
</protein>
<reference evidence="1 2" key="1">
    <citation type="submission" date="2009-11" db="EMBL/GenBank/DDBJ databases">
        <title>Annotation of Allomyces macrogynus ATCC 38327.</title>
        <authorList>
            <consortium name="The Broad Institute Genome Sequencing Platform"/>
            <person name="Russ C."/>
            <person name="Cuomo C."/>
            <person name="Burger G."/>
            <person name="Gray M.W."/>
            <person name="Holland P.W.H."/>
            <person name="King N."/>
            <person name="Lang F.B.F."/>
            <person name="Roger A.J."/>
            <person name="Ruiz-Trillo I."/>
            <person name="Young S.K."/>
            <person name="Zeng Q."/>
            <person name="Gargeya S."/>
            <person name="Fitzgerald M."/>
            <person name="Haas B."/>
            <person name="Abouelleil A."/>
            <person name="Alvarado L."/>
            <person name="Arachchi H.M."/>
            <person name="Berlin A."/>
            <person name="Chapman S.B."/>
            <person name="Gearin G."/>
            <person name="Goldberg J."/>
            <person name="Griggs A."/>
            <person name="Gujja S."/>
            <person name="Hansen M."/>
            <person name="Heiman D."/>
            <person name="Howarth C."/>
            <person name="Larimer J."/>
            <person name="Lui A."/>
            <person name="MacDonald P.J.P."/>
            <person name="McCowen C."/>
            <person name="Montmayeur A."/>
            <person name="Murphy C."/>
            <person name="Neiman D."/>
            <person name="Pearson M."/>
            <person name="Priest M."/>
            <person name="Roberts A."/>
            <person name="Saif S."/>
            <person name="Shea T."/>
            <person name="Sisk P."/>
            <person name="Stolte C."/>
            <person name="Sykes S."/>
            <person name="Wortman J."/>
            <person name="Nusbaum C."/>
            <person name="Birren B."/>
        </authorList>
    </citation>
    <scope>NUCLEOTIDE SEQUENCE [LARGE SCALE GENOMIC DNA]</scope>
    <source>
        <strain evidence="1 2">ATCC 38327</strain>
    </source>
</reference>
<evidence type="ECO:0000313" key="1">
    <source>
        <dbReference type="EMBL" id="KNE64131.1"/>
    </source>
</evidence>
<accession>A0A0L0SNM9</accession>
<dbReference type="EMBL" id="GG745344">
    <property type="protein sequence ID" value="KNE64131.1"/>
    <property type="molecule type" value="Genomic_DNA"/>
</dbReference>
<organism evidence="1 2">
    <name type="scientific">Allomyces macrogynus (strain ATCC 38327)</name>
    <name type="common">Allomyces javanicus var. macrogynus</name>
    <dbReference type="NCBI Taxonomy" id="578462"/>
    <lineage>
        <taxon>Eukaryota</taxon>
        <taxon>Fungi</taxon>
        <taxon>Fungi incertae sedis</taxon>
        <taxon>Blastocladiomycota</taxon>
        <taxon>Blastocladiomycetes</taxon>
        <taxon>Blastocladiales</taxon>
        <taxon>Blastocladiaceae</taxon>
        <taxon>Allomyces</taxon>
    </lineage>
</organism>
<sequence>MDLPAPIEFTDALRLVINPIAPAAVLASVRHCPFSADAGKKPCVCPRCFLPHIRMAFWSYGLATQLLLHTIVGRIAKSSDCTLDSLNIDAELELIRFRKTNTKQFSVRTTFRTEQNPRMIPEVLSLAMRACMCWHCWMRWSSTWMRWWGPWRPSCRLRKRWMELVALDGWWLWRMLASMAGQDV</sequence>
<evidence type="ECO:0000313" key="2">
    <source>
        <dbReference type="Proteomes" id="UP000054350"/>
    </source>
</evidence>
<dbReference type="Proteomes" id="UP000054350">
    <property type="component" value="Unassembled WGS sequence"/>
</dbReference>
<dbReference type="VEuPathDB" id="FungiDB:AMAG_19108"/>
<reference evidence="2" key="2">
    <citation type="submission" date="2009-11" db="EMBL/GenBank/DDBJ databases">
        <title>The Genome Sequence of Allomyces macrogynus strain ATCC 38327.</title>
        <authorList>
            <consortium name="The Broad Institute Genome Sequencing Platform"/>
            <person name="Russ C."/>
            <person name="Cuomo C."/>
            <person name="Shea T."/>
            <person name="Young S.K."/>
            <person name="Zeng Q."/>
            <person name="Koehrsen M."/>
            <person name="Haas B."/>
            <person name="Borodovsky M."/>
            <person name="Guigo R."/>
            <person name="Alvarado L."/>
            <person name="Berlin A."/>
            <person name="Borenstein D."/>
            <person name="Chen Z."/>
            <person name="Engels R."/>
            <person name="Freedman E."/>
            <person name="Gellesch M."/>
            <person name="Goldberg J."/>
            <person name="Griggs A."/>
            <person name="Gujja S."/>
            <person name="Heiman D."/>
            <person name="Hepburn T."/>
            <person name="Howarth C."/>
            <person name="Jen D."/>
            <person name="Larson L."/>
            <person name="Lewis B."/>
            <person name="Mehta T."/>
            <person name="Park D."/>
            <person name="Pearson M."/>
            <person name="Roberts A."/>
            <person name="Saif S."/>
            <person name="Shenoy N."/>
            <person name="Sisk P."/>
            <person name="Stolte C."/>
            <person name="Sykes S."/>
            <person name="Walk T."/>
            <person name="White J."/>
            <person name="Yandava C."/>
            <person name="Burger G."/>
            <person name="Gray M.W."/>
            <person name="Holland P.W.H."/>
            <person name="King N."/>
            <person name="Lang F.B.F."/>
            <person name="Roger A.J."/>
            <person name="Ruiz-Trillo I."/>
            <person name="Lander E."/>
            <person name="Nusbaum C."/>
        </authorList>
    </citation>
    <scope>NUCLEOTIDE SEQUENCE [LARGE SCALE GENOMIC DNA]</scope>
    <source>
        <strain evidence="2">ATCC 38327</strain>
    </source>
</reference>
<dbReference type="AlphaFoldDB" id="A0A0L0SNM9"/>